<feature type="chain" id="PRO_5037044400" evidence="2">
    <location>
        <begin position="23"/>
        <end position="441"/>
    </location>
</feature>
<dbReference type="Gene3D" id="1.50.10.20">
    <property type="match status" value="1"/>
</dbReference>
<accession>A0A938BPL2</accession>
<gene>
    <name evidence="3" type="ORF">FJY75_11435</name>
</gene>
<feature type="compositionally biased region" description="Low complexity" evidence="1">
    <location>
        <begin position="359"/>
        <end position="381"/>
    </location>
</feature>
<reference evidence="3" key="1">
    <citation type="submission" date="2019-03" db="EMBL/GenBank/DDBJ databases">
        <title>Lake Tanganyika Metagenome-Assembled Genomes (MAGs).</title>
        <authorList>
            <person name="Tran P."/>
        </authorList>
    </citation>
    <scope>NUCLEOTIDE SEQUENCE</scope>
    <source>
        <strain evidence="3">M_DeepCast_400m_m2_100</strain>
    </source>
</reference>
<dbReference type="EMBL" id="VGIY01000363">
    <property type="protein sequence ID" value="MBM3318453.1"/>
    <property type="molecule type" value="Genomic_DNA"/>
</dbReference>
<feature type="region of interest" description="Disordered" evidence="1">
    <location>
        <begin position="359"/>
        <end position="407"/>
    </location>
</feature>
<dbReference type="SUPFAM" id="SSF48208">
    <property type="entry name" value="Six-hairpin glycosidases"/>
    <property type="match status" value="1"/>
</dbReference>
<feature type="signal peptide" evidence="2">
    <location>
        <begin position="1"/>
        <end position="22"/>
    </location>
</feature>
<dbReference type="Proteomes" id="UP000748308">
    <property type="component" value="Unassembled WGS sequence"/>
</dbReference>
<proteinExistence type="predicted"/>
<organism evidence="3 4">
    <name type="scientific">Eiseniibacteriota bacterium</name>
    <dbReference type="NCBI Taxonomy" id="2212470"/>
    <lineage>
        <taxon>Bacteria</taxon>
        <taxon>Candidatus Eiseniibacteriota</taxon>
    </lineage>
</organism>
<dbReference type="InterPro" id="IPR008928">
    <property type="entry name" value="6-hairpin_glycosidase_sf"/>
</dbReference>
<evidence type="ECO:0000256" key="1">
    <source>
        <dbReference type="SAM" id="MobiDB-lite"/>
    </source>
</evidence>
<sequence>MGRPRTRALAWFVCLWTALAIAACGPRPAPAPAVPPPPPPPRDARAAACLRAACDLLLGAQLDDGSFAPSEARWWHAGIAVRAWVGAYRILGDERDLAAAVRAMDRFVDEQQYHGGWCAWVWDSVPPSMRNSFNTADAGCITACLAILAPHVDAARAERYLAAHRRYLEQFVPRHDLGSGGFSNGWYEGMFHTSPYSVAAATQAVSFAAFHQATGEPAFLRRAERAVESMVAEWREDGRALFRPHDANNPRLLVATQFHDLYYMLEGMLWVFHNTNDEGLRDRIRVVWMNYLWGDRGLFAEVGEGDCWMEVARGPSAPKSRGILGVLCGIREAIGPASGLDRVIENGLRALCPGADQGAGDASGAPAAGDVGTPGIADAAGSTGGAGSEPTGSADERGPAKAKAAVGRPGLETIDHAFAALSLAEYLAPAANVMGAGAPPR</sequence>
<dbReference type="GO" id="GO:0005975">
    <property type="term" value="P:carbohydrate metabolic process"/>
    <property type="evidence" value="ECO:0007669"/>
    <property type="project" value="InterPro"/>
</dbReference>
<comment type="caution">
    <text evidence="3">The sequence shown here is derived from an EMBL/GenBank/DDBJ whole genome shotgun (WGS) entry which is preliminary data.</text>
</comment>
<keyword evidence="2" id="KW-0732">Signal</keyword>
<evidence type="ECO:0000256" key="2">
    <source>
        <dbReference type="SAM" id="SignalP"/>
    </source>
</evidence>
<dbReference type="AlphaFoldDB" id="A0A938BPL2"/>
<dbReference type="PROSITE" id="PS51257">
    <property type="entry name" value="PROKAR_LIPOPROTEIN"/>
    <property type="match status" value="1"/>
</dbReference>
<evidence type="ECO:0000313" key="4">
    <source>
        <dbReference type="Proteomes" id="UP000748308"/>
    </source>
</evidence>
<evidence type="ECO:0000313" key="3">
    <source>
        <dbReference type="EMBL" id="MBM3318453.1"/>
    </source>
</evidence>
<protein>
    <submittedName>
        <fullName evidence="3">Uncharacterized protein</fullName>
    </submittedName>
</protein>
<name>A0A938BPL2_UNCEI</name>